<dbReference type="PROSITE" id="PS50109">
    <property type="entry name" value="HIS_KIN"/>
    <property type="match status" value="1"/>
</dbReference>
<comment type="catalytic activity">
    <reaction evidence="1">
        <text>ATP + protein L-histidine = ADP + protein N-phospho-L-histidine.</text>
        <dbReference type="EC" id="2.7.13.3"/>
    </reaction>
</comment>
<dbReference type="GO" id="GO:0000155">
    <property type="term" value="F:phosphorelay sensor kinase activity"/>
    <property type="evidence" value="ECO:0007669"/>
    <property type="project" value="InterPro"/>
</dbReference>
<dbReference type="Gene3D" id="3.30.450.20">
    <property type="entry name" value="PAS domain"/>
    <property type="match status" value="1"/>
</dbReference>
<evidence type="ECO:0000256" key="3">
    <source>
        <dbReference type="ARBA" id="ARBA00022553"/>
    </source>
</evidence>
<dbReference type="InterPro" id="IPR003661">
    <property type="entry name" value="HisK_dim/P_dom"/>
</dbReference>
<dbReference type="InterPro" id="IPR005467">
    <property type="entry name" value="His_kinase_dom"/>
</dbReference>
<dbReference type="Pfam" id="PF00512">
    <property type="entry name" value="HisKA"/>
    <property type="match status" value="1"/>
</dbReference>
<evidence type="ECO:0000256" key="9">
    <source>
        <dbReference type="SAM" id="Coils"/>
    </source>
</evidence>
<dbReference type="InterPro" id="IPR004358">
    <property type="entry name" value="Sig_transdc_His_kin-like_C"/>
</dbReference>
<dbReference type="Pfam" id="PF02518">
    <property type="entry name" value="HATPase_c"/>
    <property type="match status" value="1"/>
</dbReference>
<sequence>MLPFIQSTYLAALLESFHSGVLILNVRGDVYAANETAGAMLGLDREDLLAGSFREHVLPGVREKDEALALFERIRDGGEPGPGIQTTFDHPALGPRHVTLTLSRLVEYGKVFGIVAQLTDVTPIYEMHRREKDMLEEQARLQRERIASLDQLSMALAHQMRNPLMSIAGFARILERKGRLDEYCTEALRAILDGAGRLEEIVRAVTCYTASRPLERVASDLGGLAREALRAVEPLPGGVRVECAPHWPCVQLDPRRVRDALAEVLRNAVEACIPAGGAVRVVPELDADGPGIVVTDQGPGIDASILPFLFDPFFTTKAVGVGMGLPKARRWMREMGGDVAIRRIPGGGTMAILRFPAGSVLKGAEK</sequence>
<proteinExistence type="predicted"/>
<gene>
    <name evidence="12" type="primary">gchK_3</name>
    <name evidence="12" type="ORF">NNJEOMEG_02365</name>
</gene>
<feature type="domain" description="Histidine kinase" evidence="10">
    <location>
        <begin position="155"/>
        <end position="359"/>
    </location>
</feature>
<dbReference type="AlphaFoldDB" id="A0A6V8LWR1"/>
<dbReference type="CDD" id="cd00082">
    <property type="entry name" value="HisKA"/>
    <property type="match status" value="1"/>
</dbReference>
<name>A0A6V8LWR1_9BACT</name>
<dbReference type="PRINTS" id="PR00344">
    <property type="entry name" value="BCTRLSENSOR"/>
</dbReference>
<evidence type="ECO:0000256" key="2">
    <source>
        <dbReference type="ARBA" id="ARBA00012438"/>
    </source>
</evidence>
<keyword evidence="9" id="KW-0175">Coiled coil</keyword>
<dbReference type="InterPro" id="IPR000014">
    <property type="entry name" value="PAS"/>
</dbReference>
<feature type="coiled-coil region" evidence="9">
    <location>
        <begin position="125"/>
        <end position="152"/>
    </location>
</feature>
<evidence type="ECO:0000259" key="11">
    <source>
        <dbReference type="PROSITE" id="PS50112"/>
    </source>
</evidence>
<dbReference type="PANTHER" id="PTHR43065:SF10">
    <property type="entry name" value="PEROXIDE STRESS-ACTIVATED HISTIDINE KINASE MAK3"/>
    <property type="match status" value="1"/>
</dbReference>
<keyword evidence="3" id="KW-0597">Phosphoprotein</keyword>
<accession>A0A6V8LWR1</accession>
<dbReference type="InterPro" id="IPR036097">
    <property type="entry name" value="HisK_dim/P_sf"/>
</dbReference>
<dbReference type="InterPro" id="IPR003594">
    <property type="entry name" value="HATPase_dom"/>
</dbReference>
<dbReference type="SMART" id="SM00387">
    <property type="entry name" value="HATPase_c"/>
    <property type="match status" value="1"/>
</dbReference>
<keyword evidence="8" id="KW-0902">Two-component regulatory system</keyword>
<evidence type="ECO:0000256" key="6">
    <source>
        <dbReference type="ARBA" id="ARBA00022777"/>
    </source>
</evidence>
<keyword evidence="4 12" id="KW-0808">Transferase</keyword>
<evidence type="ECO:0000256" key="5">
    <source>
        <dbReference type="ARBA" id="ARBA00022741"/>
    </source>
</evidence>
<evidence type="ECO:0000313" key="13">
    <source>
        <dbReference type="Proteomes" id="UP000494245"/>
    </source>
</evidence>
<keyword evidence="13" id="KW-1185">Reference proteome</keyword>
<dbReference type="InterPro" id="IPR036890">
    <property type="entry name" value="HATPase_C_sf"/>
</dbReference>
<organism evidence="12 13">
    <name type="scientific">Fundidesulfovibrio magnetotacticus</name>
    <dbReference type="NCBI Taxonomy" id="2730080"/>
    <lineage>
        <taxon>Bacteria</taxon>
        <taxon>Pseudomonadati</taxon>
        <taxon>Thermodesulfobacteriota</taxon>
        <taxon>Desulfovibrionia</taxon>
        <taxon>Desulfovibrionales</taxon>
        <taxon>Desulfovibrionaceae</taxon>
        <taxon>Fundidesulfovibrio</taxon>
    </lineage>
</organism>
<dbReference type="NCBIfam" id="TIGR00229">
    <property type="entry name" value="sensory_box"/>
    <property type="match status" value="1"/>
</dbReference>
<evidence type="ECO:0000256" key="7">
    <source>
        <dbReference type="ARBA" id="ARBA00022840"/>
    </source>
</evidence>
<evidence type="ECO:0000259" key="10">
    <source>
        <dbReference type="PROSITE" id="PS50109"/>
    </source>
</evidence>
<dbReference type="CDD" id="cd00130">
    <property type="entry name" value="PAS"/>
    <property type="match status" value="1"/>
</dbReference>
<keyword evidence="7" id="KW-0067">ATP-binding</keyword>
<dbReference type="PANTHER" id="PTHR43065">
    <property type="entry name" value="SENSOR HISTIDINE KINASE"/>
    <property type="match status" value="1"/>
</dbReference>
<dbReference type="PROSITE" id="PS50112">
    <property type="entry name" value="PAS"/>
    <property type="match status" value="1"/>
</dbReference>
<dbReference type="GO" id="GO:0005524">
    <property type="term" value="F:ATP binding"/>
    <property type="evidence" value="ECO:0007669"/>
    <property type="project" value="UniProtKB-KW"/>
</dbReference>
<dbReference type="RefSeq" id="WP_173084673.1">
    <property type="nucleotide sequence ID" value="NZ_BLTE01000010.1"/>
</dbReference>
<evidence type="ECO:0000256" key="8">
    <source>
        <dbReference type="ARBA" id="ARBA00023012"/>
    </source>
</evidence>
<dbReference type="GO" id="GO:0006355">
    <property type="term" value="P:regulation of DNA-templated transcription"/>
    <property type="evidence" value="ECO:0007669"/>
    <property type="project" value="InterPro"/>
</dbReference>
<dbReference type="Pfam" id="PF00989">
    <property type="entry name" value="PAS"/>
    <property type="match status" value="1"/>
</dbReference>
<reference evidence="12 13" key="2">
    <citation type="submission" date="2020-05" db="EMBL/GenBank/DDBJ databases">
        <title>Draft genome sequence of Desulfovibrio sp. strainFSS-1.</title>
        <authorList>
            <person name="Shimoshige H."/>
            <person name="Kobayashi H."/>
            <person name="Maekawa T."/>
        </authorList>
    </citation>
    <scope>NUCLEOTIDE SEQUENCE [LARGE SCALE GENOMIC DNA]</scope>
    <source>
        <strain evidence="12 13">SIID29052-01</strain>
    </source>
</reference>
<dbReference type="SUPFAM" id="SSF47384">
    <property type="entry name" value="Homodimeric domain of signal transducing histidine kinase"/>
    <property type="match status" value="1"/>
</dbReference>
<feature type="domain" description="PAS" evidence="11">
    <location>
        <begin position="6"/>
        <end position="78"/>
    </location>
</feature>
<comment type="caution">
    <text evidence="12">The sequence shown here is derived from an EMBL/GenBank/DDBJ whole genome shotgun (WGS) entry which is preliminary data.</text>
</comment>
<dbReference type="InterPro" id="IPR013767">
    <property type="entry name" value="PAS_fold"/>
</dbReference>
<dbReference type="SUPFAM" id="SSF55785">
    <property type="entry name" value="PYP-like sensor domain (PAS domain)"/>
    <property type="match status" value="1"/>
</dbReference>
<evidence type="ECO:0000313" key="12">
    <source>
        <dbReference type="EMBL" id="GFK94519.1"/>
    </source>
</evidence>
<keyword evidence="6 12" id="KW-0418">Kinase</keyword>
<dbReference type="Gene3D" id="3.30.565.10">
    <property type="entry name" value="Histidine kinase-like ATPase, C-terminal domain"/>
    <property type="match status" value="1"/>
</dbReference>
<reference evidence="12 13" key="1">
    <citation type="submission" date="2020-04" db="EMBL/GenBank/DDBJ databases">
        <authorList>
            <consortium name="Desulfovibrio sp. FSS-1 genome sequencing consortium"/>
            <person name="Shimoshige H."/>
            <person name="Kobayashi H."/>
            <person name="Maekawa T."/>
        </authorList>
    </citation>
    <scope>NUCLEOTIDE SEQUENCE [LARGE SCALE GENOMIC DNA]</scope>
    <source>
        <strain evidence="12 13">SIID29052-01</strain>
    </source>
</reference>
<dbReference type="EC" id="2.7.13.3" evidence="2"/>
<dbReference type="SUPFAM" id="SSF55874">
    <property type="entry name" value="ATPase domain of HSP90 chaperone/DNA topoisomerase II/histidine kinase"/>
    <property type="match status" value="1"/>
</dbReference>
<dbReference type="Gene3D" id="1.10.287.130">
    <property type="match status" value="1"/>
</dbReference>
<keyword evidence="5" id="KW-0547">Nucleotide-binding</keyword>
<dbReference type="SMART" id="SM00091">
    <property type="entry name" value="PAS"/>
    <property type="match status" value="1"/>
</dbReference>
<dbReference type="InterPro" id="IPR035965">
    <property type="entry name" value="PAS-like_dom_sf"/>
</dbReference>
<evidence type="ECO:0000256" key="4">
    <source>
        <dbReference type="ARBA" id="ARBA00022679"/>
    </source>
</evidence>
<protein>
    <recommendedName>
        <fullName evidence="2">histidine kinase</fullName>
        <ecNumber evidence="2">2.7.13.3</ecNumber>
    </recommendedName>
</protein>
<evidence type="ECO:0000256" key="1">
    <source>
        <dbReference type="ARBA" id="ARBA00000085"/>
    </source>
</evidence>
<dbReference type="EMBL" id="BLTE01000010">
    <property type="protein sequence ID" value="GFK94519.1"/>
    <property type="molecule type" value="Genomic_DNA"/>
</dbReference>
<dbReference type="Proteomes" id="UP000494245">
    <property type="component" value="Unassembled WGS sequence"/>
</dbReference>
<dbReference type="SMART" id="SM00388">
    <property type="entry name" value="HisKA"/>
    <property type="match status" value="1"/>
</dbReference>